<accession>A0ABT5HHJ4</accession>
<evidence type="ECO:0000256" key="1">
    <source>
        <dbReference type="SAM" id="MobiDB-lite"/>
    </source>
</evidence>
<feature type="compositionally biased region" description="Polar residues" evidence="1">
    <location>
        <begin position="72"/>
        <end position="81"/>
    </location>
</feature>
<evidence type="ECO:0000313" key="3">
    <source>
        <dbReference type="EMBL" id="MDC7675718.1"/>
    </source>
</evidence>
<feature type="signal peptide" evidence="2">
    <location>
        <begin position="1"/>
        <end position="20"/>
    </location>
</feature>
<evidence type="ECO:0008006" key="5">
    <source>
        <dbReference type="Google" id="ProtNLM"/>
    </source>
</evidence>
<dbReference type="PROSITE" id="PS51257">
    <property type="entry name" value="PROKAR_LIPOPROTEIN"/>
    <property type="match status" value="1"/>
</dbReference>
<name>A0ABT5HHJ4_9CAUL</name>
<feature type="chain" id="PRO_5047255711" description="Lipoprotein" evidence="2">
    <location>
        <begin position="21"/>
        <end position="102"/>
    </location>
</feature>
<keyword evidence="2" id="KW-0732">Signal</keyword>
<dbReference type="EMBL" id="JAQQKV010000001">
    <property type="protein sequence ID" value="MDC7675718.1"/>
    <property type="molecule type" value="Genomic_DNA"/>
</dbReference>
<proteinExistence type="predicted"/>
<feature type="region of interest" description="Disordered" evidence="1">
    <location>
        <begin position="57"/>
        <end position="94"/>
    </location>
</feature>
<sequence length="102" mass="10896">MKLIIAVLGAGAMLSGCVSTYTSPVAVLSTSEQASRCVRKTDGKKAPQIMTYDTASRTETHASNEGDEYKYSVQNKPQRTATGVKGGTDKGADFDVCREDGW</sequence>
<feature type="compositionally biased region" description="Basic and acidic residues" evidence="1">
    <location>
        <begin position="57"/>
        <end position="70"/>
    </location>
</feature>
<organism evidence="3 4">
    <name type="scientific">Asticcacaulis machinosus</name>
    <dbReference type="NCBI Taxonomy" id="2984211"/>
    <lineage>
        <taxon>Bacteria</taxon>
        <taxon>Pseudomonadati</taxon>
        <taxon>Pseudomonadota</taxon>
        <taxon>Alphaproteobacteria</taxon>
        <taxon>Caulobacterales</taxon>
        <taxon>Caulobacteraceae</taxon>
        <taxon>Asticcacaulis</taxon>
    </lineage>
</organism>
<evidence type="ECO:0000256" key="2">
    <source>
        <dbReference type="SAM" id="SignalP"/>
    </source>
</evidence>
<evidence type="ECO:0000313" key="4">
    <source>
        <dbReference type="Proteomes" id="UP001218579"/>
    </source>
</evidence>
<comment type="caution">
    <text evidence="3">The sequence shown here is derived from an EMBL/GenBank/DDBJ whole genome shotgun (WGS) entry which is preliminary data.</text>
</comment>
<dbReference type="Proteomes" id="UP001218579">
    <property type="component" value="Unassembled WGS sequence"/>
</dbReference>
<keyword evidence="4" id="KW-1185">Reference proteome</keyword>
<dbReference type="RefSeq" id="WP_272744045.1">
    <property type="nucleotide sequence ID" value="NZ_JAQQKV010000001.1"/>
</dbReference>
<protein>
    <recommendedName>
        <fullName evidence="5">Lipoprotein</fullName>
    </recommendedName>
</protein>
<reference evidence="3 4" key="1">
    <citation type="submission" date="2023-01" db="EMBL/GenBank/DDBJ databases">
        <title>Novel species of the genus Asticcacaulis isolated from rivers.</title>
        <authorList>
            <person name="Lu H."/>
        </authorList>
    </citation>
    <scope>NUCLEOTIDE SEQUENCE [LARGE SCALE GENOMIC DNA]</scope>
    <source>
        <strain evidence="3 4">LKC15W</strain>
    </source>
</reference>
<gene>
    <name evidence="3" type="ORF">PQU98_06240</name>
</gene>